<accession>A0A7K2IL75</accession>
<proteinExistence type="predicted"/>
<sequence length="443" mass="48536">MSEHTTPDAPLSEGQRVALGLAVMGMLAVGAYGLVISYWTVRELAEKLSMPLPHIFPIGIEGGMIAVLAIDIVLTWIGRPIGWLRQVARALSATAIGINAYAGMEYGPAAVIMHALAPAILIVGVEALRHHLLAVLKAPTEREPIPWGRWLLALPSTIAMRRRMILWQQPKYSEALDTHLDRHEAIAELKRAFGWRWKKHIPAGLAYRLSVGVRLAESTAEVRALLADHYARVDQEHAHTVRLMDAHTPGVHVEEVEAWREPVRVPIGEGVRAVVGGDRVDGYLSPGDRELLPIVCAEYARERARVHAEGAEAIEQLEAWRAREDAARTRTRIHARSAVAAARPARTRPVSARVEQGVRASEGAQKEHTQEEIPGARAKDVDESSRAHTGGAVHAKKRQGAQTRARVREYLETHPGHSAEAIAAHVGVTASTVRRHLSALRTA</sequence>
<reference evidence="3 5" key="1">
    <citation type="journal article" date="2019" name="Nat. Commun.">
        <title>The antimicrobial potential of Streptomyces from insect microbiomes.</title>
        <authorList>
            <person name="Chevrette M.G."/>
            <person name="Carlson C.M."/>
            <person name="Ortega H.E."/>
            <person name="Thomas C."/>
            <person name="Ananiev G.E."/>
            <person name="Barns K.J."/>
            <person name="Book A.J."/>
            <person name="Cagnazzo J."/>
            <person name="Carlos C."/>
            <person name="Flanigan W."/>
            <person name="Grubbs K.J."/>
            <person name="Horn H.A."/>
            <person name="Hoffmann F.M."/>
            <person name="Klassen J.L."/>
            <person name="Knack J.J."/>
            <person name="Lewin G.R."/>
            <person name="McDonald B.R."/>
            <person name="Muller L."/>
            <person name="Melo W.G.P."/>
            <person name="Pinto-Tomas A.A."/>
            <person name="Schmitz A."/>
            <person name="Wendt-Pienkowski E."/>
            <person name="Wildman S."/>
            <person name="Zhao M."/>
            <person name="Zhang F."/>
            <person name="Bugni T.S."/>
            <person name="Andes D.R."/>
            <person name="Pupo M.T."/>
            <person name="Currie C.R."/>
        </authorList>
    </citation>
    <scope>NUCLEOTIDE SEQUENCE [LARGE SCALE GENOMIC DNA]</scope>
    <source>
        <strain evidence="3 5">SID5840</strain>
    </source>
</reference>
<feature type="transmembrane region" description="Helical" evidence="2">
    <location>
        <begin position="86"/>
        <end position="104"/>
    </location>
</feature>
<evidence type="ECO:0000256" key="2">
    <source>
        <dbReference type="SAM" id="Phobius"/>
    </source>
</evidence>
<dbReference type="InterPro" id="IPR021235">
    <property type="entry name" value="DUF2637"/>
</dbReference>
<gene>
    <name evidence="3" type="ORF">GTW20_00135</name>
    <name evidence="4" type="ORF">GTW20_26620</name>
</gene>
<feature type="compositionally biased region" description="Low complexity" evidence="1">
    <location>
        <begin position="336"/>
        <end position="354"/>
    </location>
</feature>
<keyword evidence="2" id="KW-0472">Membrane</keyword>
<keyword evidence="2" id="KW-0812">Transmembrane</keyword>
<dbReference type="EMBL" id="WWHY01000001">
    <property type="protein sequence ID" value="MYR35737.1"/>
    <property type="molecule type" value="Genomic_DNA"/>
</dbReference>
<keyword evidence="2" id="KW-1133">Transmembrane helix</keyword>
<dbReference type="InterPro" id="IPR036388">
    <property type="entry name" value="WH-like_DNA-bd_sf"/>
</dbReference>
<dbReference type="SUPFAM" id="SSF46785">
    <property type="entry name" value="Winged helix' DNA-binding domain"/>
    <property type="match status" value="1"/>
</dbReference>
<dbReference type="InterPro" id="IPR036390">
    <property type="entry name" value="WH_DNA-bd_sf"/>
</dbReference>
<feature type="region of interest" description="Disordered" evidence="1">
    <location>
        <begin position="335"/>
        <end position="404"/>
    </location>
</feature>
<evidence type="ECO:0000313" key="4">
    <source>
        <dbReference type="EMBL" id="MYR35737.1"/>
    </source>
</evidence>
<dbReference type="Gene3D" id="1.10.10.10">
    <property type="entry name" value="Winged helix-like DNA-binding domain superfamily/Winged helix DNA-binding domain"/>
    <property type="match status" value="1"/>
</dbReference>
<dbReference type="AlphaFoldDB" id="A0A7K2IL75"/>
<feature type="compositionally biased region" description="Basic and acidic residues" evidence="1">
    <location>
        <begin position="377"/>
        <end position="386"/>
    </location>
</feature>
<dbReference type="Proteomes" id="UP000467124">
    <property type="component" value="Unassembled WGS sequence"/>
</dbReference>
<comment type="caution">
    <text evidence="3">The sequence shown here is derived from an EMBL/GenBank/DDBJ whole genome shotgun (WGS) entry which is preliminary data.</text>
</comment>
<protein>
    <submittedName>
        <fullName evidence="3">DUF2637 domain-containing protein</fullName>
    </submittedName>
</protein>
<evidence type="ECO:0000256" key="1">
    <source>
        <dbReference type="SAM" id="MobiDB-lite"/>
    </source>
</evidence>
<dbReference type="RefSeq" id="WP_161109890.1">
    <property type="nucleotide sequence ID" value="NZ_JBHXVI010000018.1"/>
</dbReference>
<name>A0A7K2IL75_9ACTN</name>
<feature type="transmembrane region" description="Helical" evidence="2">
    <location>
        <begin position="17"/>
        <end position="40"/>
    </location>
</feature>
<organism evidence="3 5">
    <name type="scientific">Nocardiopsis alba</name>
    <dbReference type="NCBI Taxonomy" id="53437"/>
    <lineage>
        <taxon>Bacteria</taxon>
        <taxon>Bacillati</taxon>
        <taxon>Actinomycetota</taxon>
        <taxon>Actinomycetes</taxon>
        <taxon>Streptosporangiales</taxon>
        <taxon>Nocardiopsidaceae</taxon>
        <taxon>Nocardiopsis</taxon>
    </lineage>
</organism>
<dbReference type="EMBL" id="WWHY01000001">
    <property type="protein sequence ID" value="MYR30711.1"/>
    <property type="molecule type" value="Genomic_DNA"/>
</dbReference>
<evidence type="ECO:0000313" key="3">
    <source>
        <dbReference type="EMBL" id="MYR30711.1"/>
    </source>
</evidence>
<evidence type="ECO:0000313" key="5">
    <source>
        <dbReference type="Proteomes" id="UP000467124"/>
    </source>
</evidence>
<dbReference type="Pfam" id="PF10935">
    <property type="entry name" value="DUF2637"/>
    <property type="match status" value="1"/>
</dbReference>
<feature type="transmembrane region" description="Helical" evidence="2">
    <location>
        <begin position="52"/>
        <end position="74"/>
    </location>
</feature>